<evidence type="ECO:0000313" key="2">
    <source>
        <dbReference type="EMBL" id="QHS82354.1"/>
    </source>
</evidence>
<reference evidence="2" key="1">
    <citation type="journal article" date="2020" name="Nature">
        <title>Giant virus diversity and host interactions through global metagenomics.</title>
        <authorList>
            <person name="Schulz F."/>
            <person name="Roux S."/>
            <person name="Paez-Espino D."/>
            <person name="Jungbluth S."/>
            <person name="Walsh D.A."/>
            <person name="Denef V.J."/>
            <person name="McMahon K.D."/>
            <person name="Konstantinidis K.T."/>
            <person name="Eloe-Fadrosh E.A."/>
            <person name="Kyrpides N.C."/>
            <person name="Woyke T."/>
        </authorList>
    </citation>
    <scope>NUCLEOTIDE SEQUENCE</scope>
    <source>
        <strain evidence="2">GVMAG-S-1101165-79</strain>
    </source>
</reference>
<proteinExistence type="predicted"/>
<evidence type="ECO:0000256" key="1">
    <source>
        <dbReference type="SAM" id="MobiDB-lite"/>
    </source>
</evidence>
<dbReference type="AlphaFoldDB" id="A0A6C0ARE1"/>
<feature type="region of interest" description="Disordered" evidence="1">
    <location>
        <begin position="173"/>
        <end position="226"/>
    </location>
</feature>
<accession>A0A6C0ARE1</accession>
<sequence>MLNTYIKNRGVMKTILHDHNKNKVNEINWDADYDGDNANIILTSTTDGKKKQIGIQLDNNDLANLLNIPTINMPIHRRLREDFIKEPSPKLLQIQLPEEETDLTDTDTDTESPETIEFSEMKLPETIPIQTSIEDLLTPKNYLSSPLPDDKLIIPITINDRPSHDYTLTSRKLHRRPKTHKSYRVYKVHKKPHRSSRRSSKSISSKISTPKSSKKTSRKSSKFSIF</sequence>
<feature type="compositionally biased region" description="Basic residues" evidence="1">
    <location>
        <begin position="173"/>
        <end position="200"/>
    </location>
</feature>
<dbReference type="EMBL" id="MN740765">
    <property type="protein sequence ID" value="QHS82354.1"/>
    <property type="molecule type" value="Genomic_DNA"/>
</dbReference>
<feature type="compositionally biased region" description="Low complexity" evidence="1">
    <location>
        <begin position="201"/>
        <end position="211"/>
    </location>
</feature>
<feature type="compositionally biased region" description="Basic residues" evidence="1">
    <location>
        <begin position="212"/>
        <end position="226"/>
    </location>
</feature>
<protein>
    <submittedName>
        <fullName evidence="2">Uncharacterized protein</fullName>
    </submittedName>
</protein>
<name>A0A6C0ARE1_9ZZZZ</name>
<organism evidence="2">
    <name type="scientific">viral metagenome</name>
    <dbReference type="NCBI Taxonomy" id="1070528"/>
    <lineage>
        <taxon>unclassified sequences</taxon>
        <taxon>metagenomes</taxon>
        <taxon>organismal metagenomes</taxon>
    </lineage>
</organism>